<accession>A0AAJ0M2J0</accession>
<dbReference type="RefSeq" id="XP_062722460.1">
    <property type="nucleotide sequence ID" value="XM_062869004.1"/>
</dbReference>
<reference evidence="1" key="2">
    <citation type="submission" date="2023-06" db="EMBL/GenBank/DDBJ databases">
        <authorList>
            <consortium name="Lawrence Berkeley National Laboratory"/>
            <person name="Mondo S.J."/>
            <person name="Hensen N."/>
            <person name="Bonometti L."/>
            <person name="Westerberg I."/>
            <person name="Brannstrom I.O."/>
            <person name="Guillou S."/>
            <person name="Cros-Aarteil S."/>
            <person name="Calhoun S."/>
            <person name="Haridas S."/>
            <person name="Kuo A."/>
            <person name="Pangilinan J."/>
            <person name="Riley R."/>
            <person name="Labutti K."/>
            <person name="Andreopoulos B."/>
            <person name="Lipzen A."/>
            <person name="Chen C."/>
            <person name="Yanf M."/>
            <person name="Daum C."/>
            <person name="Ng V."/>
            <person name="Clum A."/>
            <person name="Steindorff A."/>
            <person name="Ohm R."/>
            <person name="Martin F."/>
            <person name="Silar P."/>
            <person name="Natvig D."/>
            <person name="Lalanne C."/>
            <person name="Gautier V."/>
            <person name="Ament-Velasquez S.L."/>
            <person name="Kruys A."/>
            <person name="Hutchinson M.I."/>
            <person name="Powell A.J."/>
            <person name="Barry K."/>
            <person name="Miller A.N."/>
            <person name="Grigoriev I.V."/>
            <person name="Debuchy R."/>
            <person name="Gladieux P."/>
            <person name="Thoren M.H."/>
            <person name="Johannesson H."/>
        </authorList>
    </citation>
    <scope>NUCLEOTIDE SEQUENCE</scope>
    <source>
        <strain evidence="1">CBS 333.67</strain>
    </source>
</reference>
<dbReference type="Proteomes" id="UP001273166">
    <property type="component" value="Unassembled WGS sequence"/>
</dbReference>
<keyword evidence="2" id="KW-1185">Reference proteome</keyword>
<dbReference type="GeneID" id="87887833"/>
<comment type="caution">
    <text evidence="1">The sequence shown here is derived from an EMBL/GenBank/DDBJ whole genome shotgun (WGS) entry which is preliminary data.</text>
</comment>
<dbReference type="AlphaFoldDB" id="A0AAJ0M2J0"/>
<dbReference type="EMBL" id="JAUDZG010000003">
    <property type="protein sequence ID" value="KAK3306680.1"/>
    <property type="molecule type" value="Genomic_DNA"/>
</dbReference>
<name>A0AAJ0M2J0_9PEZI</name>
<evidence type="ECO:0000313" key="2">
    <source>
        <dbReference type="Proteomes" id="UP001273166"/>
    </source>
</evidence>
<reference evidence="1" key="1">
    <citation type="journal article" date="2023" name="Mol. Phylogenet. Evol.">
        <title>Genome-scale phylogeny and comparative genomics of the fungal order Sordariales.</title>
        <authorList>
            <person name="Hensen N."/>
            <person name="Bonometti L."/>
            <person name="Westerberg I."/>
            <person name="Brannstrom I.O."/>
            <person name="Guillou S."/>
            <person name="Cros-Aarteil S."/>
            <person name="Calhoun S."/>
            <person name="Haridas S."/>
            <person name="Kuo A."/>
            <person name="Mondo S."/>
            <person name="Pangilinan J."/>
            <person name="Riley R."/>
            <person name="LaButti K."/>
            <person name="Andreopoulos B."/>
            <person name="Lipzen A."/>
            <person name="Chen C."/>
            <person name="Yan M."/>
            <person name="Daum C."/>
            <person name="Ng V."/>
            <person name="Clum A."/>
            <person name="Steindorff A."/>
            <person name="Ohm R.A."/>
            <person name="Martin F."/>
            <person name="Silar P."/>
            <person name="Natvig D.O."/>
            <person name="Lalanne C."/>
            <person name="Gautier V."/>
            <person name="Ament-Velasquez S.L."/>
            <person name="Kruys A."/>
            <person name="Hutchinson M.I."/>
            <person name="Powell A.J."/>
            <person name="Barry K."/>
            <person name="Miller A.N."/>
            <person name="Grigoriev I.V."/>
            <person name="Debuchy R."/>
            <person name="Gladieux P."/>
            <person name="Hiltunen Thoren M."/>
            <person name="Johannesson H."/>
        </authorList>
    </citation>
    <scope>NUCLEOTIDE SEQUENCE</scope>
    <source>
        <strain evidence="1">CBS 333.67</strain>
    </source>
</reference>
<proteinExistence type="predicted"/>
<protein>
    <submittedName>
        <fullName evidence="1">Uncharacterized protein</fullName>
    </submittedName>
</protein>
<sequence length="233" mass="26351">MSSLGQKTIANMQRDRAAKNLLEVAPRKTSGQNKPQPTHDRETFRTALHNTGAYLSKKGANITIIAIGDALNTIYLKNRPSTCIDFFNANLTSAELKRLSEAAEQAAKCDAKLDNSWLNNRTSVFIRQDQRRLLTEQALQEGEAIIKRPGLTVLAPPWEYVFCCQVERLVSDDVRDHDFEDAVTVLGWYLKKNGMPVLPMATVKQWFSQYSLRWTKDTENMAKSVQGGLMVRF</sequence>
<gene>
    <name evidence="1" type="ORF">B0T15DRAFT_527950</name>
</gene>
<evidence type="ECO:0000313" key="1">
    <source>
        <dbReference type="EMBL" id="KAK3306680.1"/>
    </source>
</evidence>
<organism evidence="1 2">
    <name type="scientific">Chaetomium strumarium</name>
    <dbReference type="NCBI Taxonomy" id="1170767"/>
    <lineage>
        <taxon>Eukaryota</taxon>
        <taxon>Fungi</taxon>
        <taxon>Dikarya</taxon>
        <taxon>Ascomycota</taxon>
        <taxon>Pezizomycotina</taxon>
        <taxon>Sordariomycetes</taxon>
        <taxon>Sordariomycetidae</taxon>
        <taxon>Sordariales</taxon>
        <taxon>Chaetomiaceae</taxon>
        <taxon>Chaetomium</taxon>
    </lineage>
</organism>